<keyword evidence="3" id="KW-1185">Reference proteome</keyword>
<comment type="caution">
    <text evidence="2">The sequence shown here is derived from an EMBL/GenBank/DDBJ whole genome shotgun (WGS) entry which is preliminary data.</text>
</comment>
<name>A0ABP7JL63_9ACTN</name>
<dbReference type="EMBL" id="BAAAZA010000001">
    <property type="protein sequence ID" value="GAA3847126.1"/>
    <property type="molecule type" value="Genomic_DNA"/>
</dbReference>
<accession>A0ABP7JL63</accession>
<gene>
    <name evidence="2" type="ORF">GCM10022207_05330</name>
</gene>
<dbReference type="Proteomes" id="UP001501563">
    <property type="component" value="Unassembled WGS sequence"/>
</dbReference>
<protein>
    <submittedName>
        <fullName evidence="2">Uncharacterized protein</fullName>
    </submittedName>
</protein>
<evidence type="ECO:0000256" key="1">
    <source>
        <dbReference type="SAM" id="MobiDB-lite"/>
    </source>
</evidence>
<proteinExistence type="predicted"/>
<evidence type="ECO:0000313" key="2">
    <source>
        <dbReference type="EMBL" id="GAA3847126.1"/>
    </source>
</evidence>
<reference evidence="3" key="1">
    <citation type="journal article" date="2019" name="Int. J. Syst. Evol. Microbiol.">
        <title>The Global Catalogue of Microorganisms (GCM) 10K type strain sequencing project: providing services to taxonomists for standard genome sequencing and annotation.</title>
        <authorList>
            <consortium name="The Broad Institute Genomics Platform"/>
            <consortium name="The Broad Institute Genome Sequencing Center for Infectious Disease"/>
            <person name="Wu L."/>
            <person name="Ma J."/>
        </authorList>
    </citation>
    <scope>NUCLEOTIDE SEQUENCE [LARGE SCALE GENOMIC DNA]</scope>
    <source>
        <strain evidence="3">JCM 16578</strain>
    </source>
</reference>
<feature type="region of interest" description="Disordered" evidence="1">
    <location>
        <begin position="1"/>
        <end position="23"/>
    </location>
</feature>
<sequence>MSRPVSANITTPTPSTPKAASRDWASSRFTASCEPRVKDVAIGASPFVRGRAGHGVARRRTIVQIVY</sequence>
<evidence type="ECO:0000313" key="3">
    <source>
        <dbReference type="Proteomes" id="UP001501563"/>
    </source>
</evidence>
<organism evidence="2 3">
    <name type="scientific">Streptomyces lannensis</name>
    <dbReference type="NCBI Taxonomy" id="766498"/>
    <lineage>
        <taxon>Bacteria</taxon>
        <taxon>Bacillati</taxon>
        <taxon>Actinomycetota</taxon>
        <taxon>Actinomycetes</taxon>
        <taxon>Kitasatosporales</taxon>
        <taxon>Streptomycetaceae</taxon>
        <taxon>Streptomyces</taxon>
    </lineage>
</organism>